<feature type="compositionally biased region" description="Low complexity" evidence="1">
    <location>
        <begin position="78"/>
        <end position="92"/>
    </location>
</feature>
<name>A0A4Y9ZDZ3_9AGAM</name>
<proteinExistence type="predicted"/>
<protein>
    <submittedName>
        <fullName evidence="2">Uncharacterized protein</fullName>
    </submittedName>
</protein>
<reference evidence="2 3" key="1">
    <citation type="submission" date="2019-02" db="EMBL/GenBank/DDBJ databases">
        <title>Genome sequencing of the rare red list fungi Dentipellis fragilis.</title>
        <authorList>
            <person name="Buettner E."/>
            <person name="Kellner H."/>
        </authorList>
    </citation>
    <scope>NUCLEOTIDE SEQUENCE [LARGE SCALE GENOMIC DNA]</scope>
    <source>
        <strain evidence="2 3">DSM 105465</strain>
    </source>
</reference>
<dbReference type="EMBL" id="SEOQ01000026">
    <property type="protein sequence ID" value="TFY72083.1"/>
    <property type="molecule type" value="Genomic_DNA"/>
</dbReference>
<accession>A0A4Y9ZDZ3</accession>
<keyword evidence="3" id="KW-1185">Reference proteome</keyword>
<dbReference type="OrthoDB" id="3364808at2759"/>
<sequence length="251" mass="27424">MAPSKSFPYTDKQLKEAGLLGEGEVLCRSKSYPTLTTSLIGVSDSVKEALEMMRKRPDLLEPSLFALQCLNSADQRNSSSPASPTPSQAASSRLSAADSTAVTQHIVSEWERTTYYHGVSSDPPELLYRSDFFENPYPIPEGRHSQLPSKTIIGVFGTPLNAVWGTVGPQIRQILKDQNIRYSSINTARFVSEDEDGNSITGPIVIWISTYPGSTTPENARDACPDILAVLKANGVEGAVVEWYEAVVERL</sequence>
<evidence type="ECO:0000313" key="2">
    <source>
        <dbReference type="EMBL" id="TFY72083.1"/>
    </source>
</evidence>
<evidence type="ECO:0000256" key="1">
    <source>
        <dbReference type="SAM" id="MobiDB-lite"/>
    </source>
</evidence>
<evidence type="ECO:0000313" key="3">
    <source>
        <dbReference type="Proteomes" id="UP000298327"/>
    </source>
</evidence>
<organism evidence="2 3">
    <name type="scientific">Dentipellis fragilis</name>
    <dbReference type="NCBI Taxonomy" id="205917"/>
    <lineage>
        <taxon>Eukaryota</taxon>
        <taxon>Fungi</taxon>
        <taxon>Dikarya</taxon>
        <taxon>Basidiomycota</taxon>
        <taxon>Agaricomycotina</taxon>
        <taxon>Agaricomycetes</taxon>
        <taxon>Russulales</taxon>
        <taxon>Hericiaceae</taxon>
        <taxon>Dentipellis</taxon>
    </lineage>
</organism>
<feature type="region of interest" description="Disordered" evidence="1">
    <location>
        <begin position="75"/>
        <end position="96"/>
    </location>
</feature>
<dbReference type="AlphaFoldDB" id="A0A4Y9ZDZ3"/>
<comment type="caution">
    <text evidence="2">The sequence shown here is derived from an EMBL/GenBank/DDBJ whole genome shotgun (WGS) entry which is preliminary data.</text>
</comment>
<gene>
    <name evidence="2" type="ORF">EVG20_g935</name>
</gene>
<dbReference type="Proteomes" id="UP000298327">
    <property type="component" value="Unassembled WGS sequence"/>
</dbReference>